<keyword evidence="2" id="KW-0413">Isomerase</keyword>
<dbReference type="PANTHER" id="PTHR15108">
    <property type="entry name" value="N-ACYLGLUCOSAMINE-2-EPIMERASE"/>
    <property type="match status" value="1"/>
</dbReference>
<dbReference type="Proteomes" id="UP001254759">
    <property type="component" value="Unassembled WGS sequence"/>
</dbReference>
<dbReference type="InterPro" id="IPR034116">
    <property type="entry name" value="AGE_dom"/>
</dbReference>
<dbReference type="RefSeq" id="WP_310090751.1">
    <property type="nucleotide sequence ID" value="NZ_JAVDTT010000001.1"/>
</dbReference>
<evidence type="ECO:0000256" key="1">
    <source>
        <dbReference type="ARBA" id="ARBA00008558"/>
    </source>
</evidence>
<dbReference type="CDD" id="cd00249">
    <property type="entry name" value="AGE"/>
    <property type="match status" value="1"/>
</dbReference>
<evidence type="ECO:0000256" key="2">
    <source>
        <dbReference type="ARBA" id="ARBA00023235"/>
    </source>
</evidence>
<dbReference type="SUPFAM" id="SSF48208">
    <property type="entry name" value="Six-hairpin glycosidases"/>
    <property type="match status" value="1"/>
</dbReference>
<comment type="caution">
    <text evidence="3">The sequence shown here is derived from an EMBL/GenBank/DDBJ whole genome shotgun (WGS) entry which is preliminary data.</text>
</comment>
<reference evidence="3 4" key="1">
    <citation type="submission" date="2023-07" db="EMBL/GenBank/DDBJ databases">
        <title>Sorghum-associated microbial communities from plants grown in Nebraska, USA.</title>
        <authorList>
            <person name="Schachtman D."/>
        </authorList>
    </citation>
    <scope>NUCLEOTIDE SEQUENCE [LARGE SCALE GENOMIC DNA]</scope>
    <source>
        <strain evidence="3 4">BE107</strain>
    </source>
</reference>
<dbReference type="InterPro" id="IPR010819">
    <property type="entry name" value="AGE/CE"/>
</dbReference>
<gene>
    <name evidence="3" type="ORF">J2W94_000993</name>
</gene>
<evidence type="ECO:0000313" key="3">
    <source>
        <dbReference type="EMBL" id="MDR6840729.1"/>
    </source>
</evidence>
<protein>
    <submittedName>
        <fullName evidence="3">Mannose/cellobiose epimerase-like protein (N-acyl-D-glucosamine 2-epimerase family)</fullName>
    </submittedName>
</protein>
<evidence type="ECO:0000313" key="4">
    <source>
        <dbReference type="Proteomes" id="UP001254759"/>
    </source>
</evidence>
<dbReference type="InterPro" id="IPR008928">
    <property type="entry name" value="6-hairpin_glycosidase_sf"/>
</dbReference>
<comment type="similarity">
    <text evidence="1">Belongs to the N-acylglucosamine 2-epimerase family.</text>
</comment>
<sequence length="411" mass="47554">MSPDLSGKQDFRTEDFLRAHIADTMAFYHPRVIDPSGGFFHYFRDDGTVYDATHRHLVSSTRFVFNYAMAAREFGSDAALRQEYLDAARHGLRYLREVHLDPRNGGYVWTIRDGLAEDRTNHAYGVAFVLLAYATARKAGIDEVAPWMDETWELLESRYWDAAAGLYRDEADADWRFSDYRGQNANMHMCEAMLAAYEASDEPRYLDRALTLADHITRRQAAKAGGLVWEHYDRDWNVDWDYHRDDPKHLFRPWGFQPGHLTEWAKLLVILDGHLQARGTAEAWPLPTARHLFDTAVARAWDDESGGLCYGFAPDGSVCDDDKYFWVQAESIAAAARLAVRSGDSGYWDWYDKLWDYSWRHFVDHQHGAWYRILDRDNRKYSNEKSPAGKTDYHTMGACYDVLQVLRQSSV</sequence>
<dbReference type="Gene3D" id="1.50.10.10">
    <property type="match status" value="1"/>
</dbReference>
<dbReference type="EMBL" id="JAVDTT010000001">
    <property type="protein sequence ID" value="MDR6840729.1"/>
    <property type="molecule type" value="Genomic_DNA"/>
</dbReference>
<proteinExistence type="inferred from homology"/>
<organism evidence="3 4">
    <name type="scientific">Pseudoxanthomonas sacheonensis</name>
    <dbReference type="NCBI Taxonomy" id="443615"/>
    <lineage>
        <taxon>Bacteria</taxon>
        <taxon>Pseudomonadati</taxon>
        <taxon>Pseudomonadota</taxon>
        <taxon>Gammaproteobacteria</taxon>
        <taxon>Lysobacterales</taxon>
        <taxon>Lysobacteraceae</taxon>
        <taxon>Pseudoxanthomonas</taxon>
    </lineage>
</organism>
<accession>A0ABU1RPL8</accession>
<dbReference type="Pfam" id="PF07221">
    <property type="entry name" value="GlcNAc_2-epim"/>
    <property type="match status" value="1"/>
</dbReference>
<keyword evidence="4" id="KW-1185">Reference proteome</keyword>
<dbReference type="InterPro" id="IPR012341">
    <property type="entry name" value="6hp_glycosidase-like_sf"/>
</dbReference>
<name>A0ABU1RPL8_9GAMM</name>